<reference evidence="8" key="1">
    <citation type="submission" date="2017-02" db="UniProtKB">
        <authorList>
            <consortium name="WormBaseParasite"/>
        </authorList>
    </citation>
    <scope>IDENTIFICATION</scope>
</reference>
<dbReference type="WBParaSite" id="EVEC_0000687001-mRNA-1">
    <property type="protein sequence ID" value="EVEC_0000687001-mRNA-1"/>
    <property type="gene ID" value="EVEC_0000687001"/>
</dbReference>
<evidence type="ECO:0000313" key="6">
    <source>
        <dbReference type="EMBL" id="VDD91667.1"/>
    </source>
</evidence>
<feature type="chain" id="PRO_5043122759" evidence="4">
    <location>
        <begin position="21"/>
        <end position="121"/>
    </location>
</feature>
<evidence type="ECO:0000256" key="2">
    <source>
        <dbReference type="ARBA" id="ARBA00022690"/>
    </source>
</evidence>
<dbReference type="SUPFAM" id="SSF54403">
    <property type="entry name" value="Cystatin/monellin"/>
    <property type="match status" value="1"/>
</dbReference>
<dbReference type="GO" id="GO:0005737">
    <property type="term" value="C:cytoplasm"/>
    <property type="evidence" value="ECO:0007669"/>
    <property type="project" value="TreeGrafter"/>
</dbReference>
<keyword evidence="2" id="KW-0646">Protease inhibitor</keyword>
<dbReference type="OrthoDB" id="110606at2759"/>
<evidence type="ECO:0000256" key="1">
    <source>
        <dbReference type="ARBA" id="ARBA00009403"/>
    </source>
</evidence>
<keyword evidence="4" id="KW-0732">Signal</keyword>
<evidence type="ECO:0000256" key="3">
    <source>
        <dbReference type="ARBA" id="ARBA00022704"/>
    </source>
</evidence>
<sequence>MNTLSVAVVLLFTYTVDNMAEQLVGGFRDINVDDAKVQAMASRAMAHINARRDGIFYMVKLKVLSAKEQIVAGTNTVIEILAQESTCETNKMAVHDVTDHTCSPRNGGMKEVIFTGKTVNE</sequence>
<dbReference type="PANTHER" id="PTHR46186">
    <property type="entry name" value="CYSTATIN"/>
    <property type="match status" value="1"/>
</dbReference>
<feature type="domain" description="Cystatin" evidence="5">
    <location>
        <begin position="22"/>
        <end position="117"/>
    </location>
</feature>
<evidence type="ECO:0000256" key="4">
    <source>
        <dbReference type="SAM" id="SignalP"/>
    </source>
</evidence>
<organism evidence="8">
    <name type="scientific">Enterobius vermicularis</name>
    <name type="common">Human pinworm</name>
    <dbReference type="NCBI Taxonomy" id="51028"/>
    <lineage>
        <taxon>Eukaryota</taxon>
        <taxon>Metazoa</taxon>
        <taxon>Ecdysozoa</taxon>
        <taxon>Nematoda</taxon>
        <taxon>Chromadorea</taxon>
        <taxon>Rhabditida</taxon>
        <taxon>Spirurina</taxon>
        <taxon>Oxyuridomorpha</taxon>
        <taxon>Oxyuroidea</taxon>
        <taxon>Oxyuridae</taxon>
        <taxon>Enterobius</taxon>
    </lineage>
</organism>
<dbReference type="PANTHER" id="PTHR46186:SF2">
    <property type="entry name" value="CYSTATIN"/>
    <property type="match status" value="1"/>
</dbReference>
<dbReference type="SMART" id="SM00043">
    <property type="entry name" value="CY"/>
    <property type="match status" value="1"/>
</dbReference>
<gene>
    <name evidence="6" type="ORF">EVEC_LOCUS6418</name>
</gene>
<name>A0A0N4V8Z8_ENTVE</name>
<dbReference type="CDD" id="cd00042">
    <property type="entry name" value="CY"/>
    <property type="match status" value="1"/>
</dbReference>
<reference evidence="6 7" key="2">
    <citation type="submission" date="2018-10" db="EMBL/GenBank/DDBJ databases">
        <authorList>
            <consortium name="Pathogen Informatics"/>
        </authorList>
    </citation>
    <scope>NUCLEOTIDE SEQUENCE [LARGE SCALE GENOMIC DNA]</scope>
</reference>
<protein>
    <submittedName>
        <fullName evidence="8">Cystatin domain-containing protein</fullName>
    </submittedName>
</protein>
<keyword evidence="7" id="KW-1185">Reference proteome</keyword>
<proteinExistence type="inferred from homology"/>
<evidence type="ECO:0000313" key="8">
    <source>
        <dbReference type="WBParaSite" id="EVEC_0000687001-mRNA-1"/>
    </source>
</evidence>
<feature type="signal peptide" evidence="4">
    <location>
        <begin position="1"/>
        <end position="20"/>
    </location>
</feature>
<dbReference type="GO" id="GO:0005615">
    <property type="term" value="C:extracellular space"/>
    <property type="evidence" value="ECO:0007669"/>
    <property type="project" value="TreeGrafter"/>
</dbReference>
<accession>A0A0N4V8Z8</accession>
<dbReference type="Proteomes" id="UP000274131">
    <property type="component" value="Unassembled WGS sequence"/>
</dbReference>
<dbReference type="InterPro" id="IPR000010">
    <property type="entry name" value="Cystatin_dom"/>
</dbReference>
<evidence type="ECO:0000313" key="7">
    <source>
        <dbReference type="Proteomes" id="UP000274131"/>
    </source>
</evidence>
<keyword evidence="3" id="KW-0789">Thiol protease inhibitor</keyword>
<dbReference type="Gene3D" id="3.10.450.10">
    <property type="match status" value="1"/>
</dbReference>
<dbReference type="EMBL" id="UXUI01008502">
    <property type="protein sequence ID" value="VDD91667.1"/>
    <property type="molecule type" value="Genomic_DNA"/>
</dbReference>
<dbReference type="Pfam" id="PF00031">
    <property type="entry name" value="Cystatin"/>
    <property type="match status" value="1"/>
</dbReference>
<dbReference type="GO" id="GO:0031982">
    <property type="term" value="C:vesicle"/>
    <property type="evidence" value="ECO:0007669"/>
    <property type="project" value="TreeGrafter"/>
</dbReference>
<dbReference type="GO" id="GO:0004869">
    <property type="term" value="F:cysteine-type endopeptidase inhibitor activity"/>
    <property type="evidence" value="ECO:0007669"/>
    <property type="project" value="UniProtKB-KW"/>
</dbReference>
<dbReference type="InterPro" id="IPR046350">
    <property type="entry name" value="Cystatin_sf"/>
</dbReference>
<evidence type="ECO:0000259" key="5">
    <source>
        <dbReference type="SMART" id="SM00043"/>
    </source>
</evidence>
<comment type="similarity">
    <text evidence="1">Belongs to the cystatin family.</text>
</comment>
<dbReference type="AlphaFoldDB" id="A0A0N4V8Z8"/>